<comment type="caution">
    <text evidence="5">The sequence shown here is derived from an EMBL/GenBank/DDBJ whole genome shotgun (WGS) entry which is preliminary data.</text>
</comment>
<dbReference type="CDD" id="cd19941">
    <property type="entry name" value="TIL"/>
    <property type="match status" value="1"/>
</dbReference>
<evidence type="ECO:0000256" key="1">
    <source>
        <dbReference type="ARBA" id="ARBA00022690"/>
    </source>
</evidence>
<evidence type="ECO:0000256" key="3">
    <source>
        <dbReference type="SAM" id="SignalP"/>
    </source>
</evidence>
<dbReference type="SUPFAM" id="SSF57567">
    <property type="entry name" value="Serine protease inhibitors"/>
    <property type="match status" value="1"/>
</dbReference>
<keyword evidence="6" id="KW-1185">Reference proteome</keyword>
<dbReference type="OMA" id="CNDNEEW"/>
<dbReference type="InterPro" id="IPR002919">
    <property type="entry name" value="TIL_dom"/>
</dbReference>
<feature type="chain" id="PRO_5035734061" evidence="3">
    <location>
        <begin position="21"/>
        <end position="79"/>
    </location>
</feature>
<dbReference type="AlphaFoldDB" id="A0A8T0DYL5"/>
<keyword evidence="3" id="KW-0732">Signal</keyword>
<dbReference type="EMBL" id="JABXBU010002231">
    <property type="protein sequence ID" value="KAF8763263.1"/>
    <property type="molecule type" value="Genomic_DNA"/>
</dbReference>
<dbReference type="Proteomes" id="UP000807504">
    <property type="component" value="Unassembled WGS sequence"/>
</dbReference>
<dbReference type="Gene3D" id="2.10.25.10">
    <property type="entry name" value="Laminin"/>
    <property type="match status" value="1"/>
</dbReference>
<organism evidence="5 6">
    <name type="scientific">Argiope bruennichi</name>
    <name type="common">Wasp spider</name>
    <name type="synonym">Aranea bruennichi</name>
    <dbReference type="NCBI Taxonomy" id="94029"/>
    <lineage>
        <taxon>Eukaryota</taxon>
        <taxon>Metazoa</taxon>
        <taxon>Ecdysozoa</taxon>
        <taxon>Arthropoda</taxon>
        <taxon>Chelicerata</taxon>
        <taxon>Arachnida</taxon>
        <taxon>Araneae</taxon>
        <taxon>Araneomorphae</taxon>
        <taxon>Entelegynae</taxon>
        <taxon>Araneoidea</taxon>
        <taxon>Araneidae</taxon>
        <taxon>Argiope</taxon>
    </lineage>
</organism>
<feature type="signal peptide" evidence="3">
    <location>
        <begin position="1"/>
        <end position="20"/>
    </location>
</feature>
<evidence type="ECO:0000313" key="6">
    <source>
        <dbReference type="Proteomes" id="UP000807504"/>
    </source>
</evidence>
<sequence>MRIFLVFCVVALALFETIDACDDNQFENDCGSACPTNCQSLNDPPAGCAGVCVRRCDCKDGYIFLKGASGKCVKPDQCP</sequence>
<keyword evidence="2" id="KW-1015">Disulfide bond</keyword>
<name>A0A8T0DYL5_ARGBR</name>
<gene>
    <name evidence="5" type="ORF">HNY73_021465</name>
</gene>
<reference evidence="5" key="2">
    <citation type="submission" date="2020-06" db="EMBL/GenBank/DDBJ databases">
        <authorList>
            <person name="Sheffer M."/>
        </authorList>
    </citation>
    <scope>NUCLEOTIDE SEQUENCE</scope>
</reference>
<dbReference type="Pfam" id="PF01826">
    <property type="entry name" value="TIL"/>
    <property type="match status" value="1"/>
</dbReference>
<dbReference type="PANTHER" id="PTHR23259:SF70">
    <property type="entry name" value="ACCESSORY GLAND PROTEIN ACP62F-RELATED"/>
    <property type="match status" value="1"/>
</dbReference>
<protein>
    <submittedName>
        <fullName evidence="5">Chymotrypsin inhibitor Ani s 6 like protein</fullName>
    </submittedName>
</protein>
<feature type="domain" description="TIL" evidence="4">
    <location>
        <begin position="21"/>
        <end position="78"/>
    </location>
</feature>
<dbReference type="OrthoDB" id="6415666at2759"/>
<dbReference type="InterPro" id="IPR036084">
    <property type="entry name" value="Ser_inhib-like_sf"/>
</dbReference>
<evidence type="ECO:0000313" key="5">
    <source>
        <dbReference type="EMBL" id="KAF8763263.1"/>
    </source>
</evidence>
<dbReference type="GO" id="GO:0030414">
    <property type="term" value="F:peptidase inhibitor activity"/>
    <property type="evidence" value="ECO:0007669"/>
    <property type="project" value="UniProtKB-KW"/>
</dbReference>
<dbReference type="InterPro" id="IPR051368">
    <property type="entry name" value="SerProtInhib-TIL_Domain"/>
</dbReference>
<evidence type="ECO:0000256" key="2">
    <source>
        <dbReference type="ARBA" id="ARBA00023157"/>
    </source>
</evidence>
<accession>A0A8T0DYL5</accession>
<proteinExistence type="predicted"/>
<evidence type="ECO:0000259" key="4">
    <source>
        <dbReference type="Pfam" id="PF01826"/>
    </source>
</evidence>
<keyword evidence="1" id="KW-0646">Protease inhibitor</keyword>
<reference evidence="5" key="1">
    <citation type="journal article" date="2020" name="bioRxiv">
        <title>Chromosome-level reference genome of the European wasp spider Argiope bruennichi: a resource for studies on range expansion and evolutionary adaptation.</title>
        <authorList>
            <person name="Sheffer M.M."/>
            <person name="Hoppe A."/>
            <person name="Krehenwinkel H."/>
            <person name="Uhl G."/>
            <person name="Kuss A.W."/>
            <person name="Jensen L."/>
            <person name="Jensen C."/>
            <person name="Gillespie R.G."/>
            <person name="Hoff K.J."/>
            <person name="Prost S."/>
        </authorList>
    </citation>
    <scope>NUCLEOTIDE SEQUENCE</scope>
</reference>
<dbReference type="PANTHER" id="PTHR23259">
    <property type="entry name" value="RIDDLE"/>
    <property type="match status" value="1"/>
</dbReference>